<proteinExistence type="predicted"/>
<protein>
    <submittedName>
        <fullName evidence="3">Uncharacterized protein LOC107268226 isoform X1</fullName>
    </submittedName>
</protein>
<dbReference type="Proteomes" id="UP000694920">
    <property type="component" value="Unplaced"/>
</dbReference>
<dbReference type="AlphaFoldDB" id="A0AAJ7RIV8"/>
<accession>A0AAJ7RIV8</accession>
<dbReference type="RefSeq" id="XP_024941297.1">
    <property type="nucleotide sequence ID" value="XM_025085529.1"/>
</dbReference>
<organism evidence="2 3">
    <name type="scientific">Cephus cinctus</name>
    <name type="common">Wheat stem sawfly</name>
    <dbReference type="NCBI Taxonomy" id="211228"/>
    <lineage>
        <taxon>Eukaryota</taxon>
        <taxon>Metazoa</taxon>
        <taxon>Ecdysozoa</taxon>
        <taxon>Arthropoda</taxon>
        <taxon>Hexapoda</taxon>
        <taxon>Insecta</taxon>
        <taxon>Pterygota</taxon>
        <taxon>Neoptera</taxon>
        <taxon>Endopterygota</taxon>
        <taxon>Hymenoptera</taxon>
        <taxon>Cephoidea</taxon>
        <taxon>Cephidae</taxon>
        <taxon>Cephus</taxon>
    </lineage>
</organism>
<name>A0AAJ7RIV8_CEPCN</name>
<gene>
    <name evidence="3" type="primary">LOC107268226</name>
</gene>
<keyword evidence="2" id="KW-1185">Reference proteome</keyword>
<evidence type="ECO:0000313" key="2">
    <source>
        <dbReference type="Proteomes" id="UP000694920"/>
    </source>
</evidence>
<evidence type="ECO:0000256" key="1">
    <source>
        <dbReference type="SAM" id="MobiDB-lite"/>
    </source>
</evidence>
<sequence>MFKSYPDVIALRDQENDYDINWEEIARWAIEHGDANDSPDDRCGAANAQLDSPGIDWCKVADSFMREEVDEMDTNACDPSLLNSTINENRSVHLPEEKEYCRNNWQRIVADVEENLPEKYWDHSRRERKYNYSQYMRRKRPDLMNRACERNRSHRTRGSSLFDDSSEIRPPDMSSRDFSCLNASFMQDTTSQPKSDILDYLEANYSNVRPQSIMEGYHFPGRAYDTRVRQCDAKVYMSTPKKHRSTLTESFEMVDGSKMFNITLEEVLEIGRQLKHITEVRDCNGCEIIHIERDINTDMRGVTHRKEKVRRYLDSD</sequence>
<feature type="region of interest" description="Disordered" evidence="1">
    <location>
        <begin position="150"/>
        <end position="173"/>
    </location>
</feature>
<evidence type="ECO:0000313" key="3">
    <source>
        <dbReference type="RefSeq" id="XP_024941297.1"/>
    </source>
</evidence>
<dbReference type="KEGG" id="ccin:107268226"/>
<dbReference type="GeneID" id="107268226"/>
<reference evidence="3" key="1">
    <citation type="submission" date="2025-08" db="UniProtKB">
        <authorList>
            <consortium name="RefSeq"/>
        </authorList>
    </citation>
    <scope>IDENTIFICATION</scope>
</reference>